<feature type="region of interest" description="Disordered" evidence="1">
    <location>
        <begin position="276"/>
        <end position="314"/>
    </location>
</feature>
<sequence>MIRTRRSLKAMATCSDVTTCLSEGSTECTLASETCPPCVYALTGGDYSCYSRDTSGDCPFSGTYAECDKSSSTSTSKTSRTSSGSSDSTPAAKKKTPTKTPTAATEAPATEAPATEAPATEAPATEAPATQKTSAPETSSSTNSKGVTDEGTSSTRATTSPSATTSSTNSDVTQSSTLTSNSDSNSGAEKALTSNTTATTGSPAVVNLALVGGAVVLVVIVIAFVARRVVRKKKMAHTQEQTISSNNSAWSDRTLGTGASGGNLYSTYSYKDEASKGTGMSMMSESQASSTYGPGYNGQPGSSPRSTADFSNFGGNAQFAENSQYYSDYSVSTGPELLAAAAVAGAQHHYANNGVPPSTRAGNNFVDATSMNRVSDLDSMRSGQQPLTVSQLMPTAIEEDEEEAYASRRPAARAYNLHTTPSPAIPPTSLKPQIFAASGVSDASSMRSDYDIVDPITMRDVEARNTEMLAEDGRYPKFSFESEADIYDGSSSEEESSDDERLRQGEHTI</sequence>
<feature type="compositionally biased region" description="Low complexity" evidence="1">
    <location>
        <begin position="152"/>
        <end position="186"/>
    </location>
</feature>
<comment type="caution">
    <text evidence="3">The sequence shown here is derived from an EMBL/GenBank/DDBJ whole genome shotgun (WGS) entry which is preliminary data.</text>
</comment>
<organism evidence="3 4">
    <name type="scientific">Phytophthora lilii</name>
    <dbReference type="NCBI Taxonomy" id="2077276"/>
    <lineage>
        <taxon>Eukaryota</taxon>
        <taxon>Sar</taxon>
        <taxon>Stramenopiles</taxon>
        <taxon>Oomycota</taxon>
        <taxon>Peronosporomycetes</taxon>
        <taxon>Peronosporales</taxon>
        <taxon>Peronosporaceae</taxon>
        <taxon>Phytophthora</taxon>
    </lineage>
</organism>
<feature type="compositionally biased region" description="Low complexity" evidence="1">
    <location>
        <begin position="70"/>
        <end position="91"/>
    </location>
</feature>
<keyword evidence="2" id="KW-0812">Transmembrane</keyword>
<proteinExistence type="predicted"/>
<dbReference type="EMBL" id="BSXW01000225">
    <property type="protein sequence ID" value="GMF15541.1"/>
    <property type="molecule type" value="Genomic_DNA"/>
</dbReference>
<feature type="compositionally biased region" description="Polar residues" evidence="1">
    <location>
        <begin position="299"/>
        <end position="314"/>
    </location>
</feature>
<feature type="region of interest" description="Disordered" evidence="1">
    <location>
        <begin position="469"/>
        <end position="509"/>
    </location>
</feature>
<gene>
    <name evidence="3" type="ORF">Plil01_000536400</name>
</gene>
<feature type="compositionally biased region" description="Low complexity" evidence="1">
    <location>
        <begin position="98"/>
        <end position="130"/>
    </location>
</feature>
<keyword evidence="4" id="KW-1185">Reference proteome</keyword>
<dbReference type="Proteomes" id="UP001165083">
    <property type="component" value="Unassembled WGS sequence"/>
</dbReference>
<evidence type="ECO:0000313" key="3">
    <source>
        <dbReference type="EMBL" id="GMF15541.1"/>
    </source>
</evidence>
<protein>
    <submittedName>
        <fullName evidence="3">Unnamed protein product</fullName>
    </submittedName>
</protein>
<reference evidence="3" key="1">
    <citation type="submission" date="2023-04" db="EMBL/GenBank/DDBJ databases">
        <title>Phytophthora lilii NBRC 32176.</title>
        <authorList>
            <person name="Ichikawa N."/>
            <person name="Sato H."/>
            <person name="Tonouchi N."/>
        </authorList>
    </citation>
    <scope>NUCLEOTIDE SEQUENCE</scope>
    <source>
        <strain evidence="3">NBRC 32176</strain>
    </source>
</reference>
<feature type="compositionally biased region" description="Polar residues" evidence="1">
    <location>
        <begin position="281"/>
        <end position="292"/>
    </location>
</feature>
<keyword evidence="2" id="KW-1133">Transmembrane helix</keyword>
<evidence type="ECO:0000256" key="1">
    <source>
        <dbReference type="SAM" id="MobiDB-lite"/>
    </source>
</evidence>
<feature type="compositionally biased region" description="Basic and acidic residues" evidence="1">
    <location>
        <begin position="499"/>
        <end position="509"/>
    </location>
</feature>
<feature type="region of interest" description="Disordered" evidence="1">
    <location>
        <begin position="65"/>
        <end position="199"/>
    </location>
</feature>
<accession>A0A9W6WSA0</accession>
<evidence type="ECO:0000313" key="4">
    <source>
        <dbReference type="Proteomes" id="UP001165083"/>
    </source>
</evidence>
<keyword evidence="2" id="KW-0472">Membrane</keyword>
<dbReference type="AlphaFoldDB" id="A0A9W6WSA0"/>
<evidence type="ECO:0000256" key="2">
    <source>
        <dbReference type="SAM" id="Phobius"/>
    </source>
</evidence>
<feature type="compositionally biased region" description="Acidic residues" evidence="1">
    <location>
        <begin position="482"/>
        <end position="498"/>
    </location>
</feature>
<feature type="transmembrane region" description="Helical" evidence="2">
    <location>
        <begin position="204"/>
        <end position="226"/>
    </location>
</feature>
<feature type="compositionally biased region" description="Polar residues" evidence="1">
    <location>
        <begin position="131"/>
        <end position="146"/>
    </location>
</feature>
<name>A0A9W6WSA0_9STRA</name>
<dbReference type="OrthoDB" id="168473at2759"/>